<sequence>EEESRHIASICEVILESSHESKRNENRQLAMIVRKIASIKIQEQVSSLLSDRIQRLLYEKQIIKFPA</sequence>
<reference evidence="1" key="1">
    <citation type="submission" date="2022-04" db="EMBL/GenBank/DDBJ databases">
        <title>A functionally conserved STORR gene fusion in Papaver species that diverged 16.8 million years ago.</title>
        <authorList>
            <person name="Catania T."/>
        </authorList>
    </citation>
    <scope>NUCLEOTIDE SEQUENCE</scope>
    <source>
        <strain evidence="1">S-188037</strain>
    </source>
</reference>
<comment type="caution">
    <text evidence="1">The sequence shown here is derived from an EMBL/GenBank/DDBJ whole genome shotgun (WGS) entry which is preliminary data.</text>
</comment>
<dbReference type="AlphaFoldDB" id="A0AAD4XGB3"/>
<protein>
    <submittedName>
        <fullName evidence="1">Uncharacterized protein</fullName>
    </submittedName>
</protein>
<feature type="non-terminal residue" evidence="1">
    <location>
        <position position="67"/>
    </location>
</feature>
<evidence type="ECO:0000313" key="1">
    <source>
        <dbReference type="EMBL" id="KAI3911384.1"/>
    </source>
</evidence>
<accession>A0AAD4XGB3</accession>
<proteinExistence type="predicted"/>
<evidence type="ECO:0000313" key="2">
    <source>
        <dbReference type="Proteomes" id="UP001202328"/>
    </source>
</evidence>
<dbReference type="Proteomes" id="UP001202328">
    <property type="component" value="Unassembled WGS sequence"/>
</dbReference>
<name>A0AAD4XGB3_9MAGN</name>
<keyword evidence="2" id="KW-1185">Reference proteome</keyword>
<gene>
    <name evidence="1" type="ORF">MKW98_010271</name>
</gene>
<organism evidence="1 2">
    <name type="scientific">Papaver atlanticum</name>
    <dbReference type="NCBI Taxonomy" id="357466"/>
    <lineage>
        <taxon>Eukaryota</taxon>
        <taxon>Viridiplantae</taxon>
        <taxon>Streptophyta</taxon>
        <taxon>Embryophyta</taxon>
        <taxon>Tracheophyta</taxon>
        <taxon>Spermatophyta</taxon>
        <taxon>Magnoliopsida</taxon>
        <taxon>Ranunculales</taxon>
        <taxon>Papaveraceae</taxon>
        <taxon>Papaveroideae</taxon>
        <taxon>Papaver</taxon>
    </lineage>
</organism>
<dbReference type="EMBL" id="JAJJMB010010045">
    <property type="protein sequence ID" value="KAI3911384.1"/>
    <property type="molecule type" value="Genomic_DNA"/>
</dbReference>